<keyword evidence="2" id="KW-1185">Reference proteome</keyword>
<proteinExistence type="predicted"/>
<name>A0ABY6K7R2_9ARAC</name>
<protein>
    <submittedName>
        <fullName evidence="1">RNF144A</fullName>
    </submittedName>
</protein>
<dbReference type="Proteomes" id="UP001235939">
    <property type="component" value="Chromosome 03"/>
</dbReference>
<evidence type="ECO:0000313" key="2">
    <source>
        <dbReference type="Proteomes" id="UP001235939"/>
    </source>
</evidence>
<sequence length="133" mass="15699">MSRLAAQILLVGFRDNFRMMRSLLPNSLKYLYEKLKLNAGEVVPVFCPSTWPIWEHQVLPQVHRFQLSILKDVLRWSVKQCHHIFCWHCLQSLQGDLFLRHYDEGPCKDKLGHPRIGLFVHRFGVSGTFWLIL</sequence>
<reference evidence="1 2" key="1">
    <citation type="submission" date="2022-01" db="EMBL/GenBank/DDBJ databases">
        <title>A chromosomal length assembly of Cordylochernes scorpioides.</title>
        <authorList>
            <person name="Zeh D."/>
            <person name="Zeh J."/>
        </authorList>
    </citation>
    <scope>NUCLEOTIDE SEQUENCE [LARGE SCALE GENOMIC DNA]</scope>
    <source>
        <strain evidence="1">IN4F17</strain>
        <tissue evidence="1">Whole Body</tissue>
    </source>
</reference>
<evidence type="ECO:0000313" key="1">
    <source>
        <dbReference type="EMBL" id="UYV64889.1"/>
    </source>
</evidence>
<organism evidence="1 2">
    <name type="scientific">Cordylochernes scorpioides</name>
    <dbReference type="NCBI Taxonomy" id="51811"/>
    <lineage>
        <taxon>Eukaryota</taxon>
        <taxon>Metazoa</taxon>
        <taxon>Ecdysozoa</taxon>
        <taxon>Arthropoda</taxon>
        <taxon>Chelicerata</taxon>
        <taxon>Arachnida</taxon>
        <taxon>Pseudoscorpiones</taxon>
        <taxon>Cheliferoidea</taxon>
        <taxon>Chernetidae</taxon>
        <taxon>Cordylochernes</taxon>
    </lineage>
</organism>
<gene>
    <name evidence="1" type="ORF">LAZ67_3002290</name>
</gene>
<accession>A0ABY6K7R2</accession>
<dbReference type="EMBL" id="CP092865">
    <property type="protein sequence ID" value="UYV64889.1"/>
    <property type="molecule type" value="Genomic_DNA"/>
</dbReference>